<name>A0ACC4DHT5_PURLI</name>
<dbReference type="EMBL" id="JBGNUJ010000010">
    <property type="protein sequence ID" value="KAL3955608.1"/>
    <property type="molecule type" value="Genomic_DNA"/>
</dbReference>
<gene>
    <name evidence="1" type="ORF">ACCO45_011171</name>
</gene>
<comment type="caution">
    <text evidence="1">The sequence shown here is derived from an EMBL/GenBank/DDBJ whole genome shotgun (WGS) entry which is preliminary data.</text>
</comment>
<reference evidence="1" key="1">
    <citation type="submission" date="2024-12" db="EMBL/GenBank/DDBJ databases">
        <title>Comparative genomics and development of molecular markers within Purpureocillium lilacinum and among Purpureocillium species.</title>
        <authorList>
            <person name="Yeh Z.-Y."/>
            <person name="Ni N.-T."/>
            <person name="Lo P.-H."/>
            <person name="Mushyakhwo K."/>
            <person name="Lin C.-F."/>
            <person name="Nai Y.-S."/>
        </authorList>
    </citation>
    <scope>NUCLEOTIDE SEQUENCE</scope>
    <source>
        <strain evidence="1">NCHU-NPUST-175</strain>
    </source>
</reference>
<organism evidence="1 2">
    <name type="scientific">Purpureocillium lilacinum</name>
    <name type="common">Paecilomyces lilacinus</name>
    <dbReference type="NCBI Taxonomy" id="33203"/>
    <lineage>
        <taxon>Eukaryota</taxon>
        <taxon>Fungi</taxon>
        <taxon>Dikarya</taxon>
        <taxon>Ascomycota</taxon>
        <taxon>Pezizomycotina</taxon>
        <taxon>Sordariomycetes</taxon>
        <taxon>Hypocreomycetidae</taxon>
        <taxon>Hypocreales</taxon>
        <taxon>Ophiocordycipitaceae</taxon>
        <taxon>Purpureocillium</taxon>
    </lineage>
</organism>
<dbReference type="Proteomes" id="UP001638806">
    <property type="component" value="Unassembled WGS sequence"/>
</dbReference>
<protein>
    <submittedName>
        <fullName evidence="1">Uncharacterized protein</fullName>
    </submittedName>
</protein>
<evidence type="ECO:0000313" key="1">
    <source>
        <dbReference type="EMBL" id="KAL3955608.1"/>
    </source>
</evidence>
<sequence>MRAGGVRRCWWSACRAWPRAQPSTPPCPPCPPHRAREPPAPAGICHSAGWNEVGRSTTVGGTEPCRRGTLPYPPLLTMPSAGQWCWVVLPAHDKDAIENGGPPTALARQASGAAFRARVPASPGYLELTSRSRTHERHAELSSPRQQSPSAPPDGKDQVQVRPSWQTIPVADTQVVGASTRGLIPIHARLRPASRSGR</sequence>
<proteinExistence type="predicted"/>
<accession>A0ACC4DHT5</accession>
<keyword evidence="2" id="KW-1185">Reference proteome</keyword>
<evidence type="ECO:0000313" key="2">
    <source>
        <dbReference type="Proteomes" id="UP001638806"/>
    </source>
</evidence>